<evidence type="ECO:0000313" key="2">
    <source>
        <dbReference type="EMBL" id="OAV92142.1"/>
    </source>
</evidence>
<feature type="compositionally biased region" description="Low complexity" evidence="1">
    <location>
        <begin position="82"/>
        <end position="96"/>
    </location>
</feature>
<keyword evidence="4" id="KW-1185">Reference proteome</keyword>
<proteinExistence type="predicted"/>
<dbReference type="VEuPathDB" id="FungiDB:PTTG_03687"/>
<feature type="region of interest" description="Disordered" evidence="1">
    <location>
        <begin position="156"/>
        <end position="186"/>
    </location>
</feature>
<reference evidence="3" key="4">
    <citation type="submission" date="2025-05" db="UniProtKB">
        <authorList>
            <consortium name="EnsemblFungi"/>
        </authorList>
    </citation>
    <scope>IDENTIFICATION</scope>
    <source>
        <strain evidence="3">isolate 1-1 / race 1 (BBBD)</strain>
    </source>
</reference>
<reference evidence="2" key="2">
    <citation type="submission" date="2016-05" db="EMBL/GenBank/DDBJ databases">
        <title>Comparative analysis highlights variable genome content of wheat rusts and divergence of the mating loci.</title>
        <authorList>
            <person name="Cuomo C.A."/>
            <person name="Bakkeren G."/>
            <person name="Szabo L."/>
            <person name="Khalil H."/>
            <person name="Joly D."/>
            <person name="Goldberg J."/>
            <person name="Young S."/>
            <person name="Zeng Q."/>
            <person name="Fellers J."/>
        </authorList>
    </citation>
    <scope>NUCLEOTIDE SEQUENCE [LARGE SCALE GENOMIC DNA]</scope>
    <source>
        <strain evidence="2">1-1 BBBD Race 1</strain>
    </source>
</reference>
<feature type="region of interest" description="Disordered" evidence="1">
    <location>
        <begin position="1"/>
        <end position="97"/>
    </location>
</feature>
<gene>
    <name evidence="2" type="ORF">PTTG_03687</name>
</gene>
<dbReference type="AlphaFoldDB" id="A0A180GII6"/>
<sequence>MPALTAYAHAPAHGAGWPSMNSSNKPSLVPRTGSSCSQSALAPGASPPITARPRSTKSRFERLAKPLSSPASRLRKSKSTNSQLHQQQQQPVLLVTPSPPNAVRGILTKHSSLLNLSSRISTAVLERNPAPLVIGQPSAPPPTSAQPVTKKVRFSGNLGDGGARAQERMGSSSSAPSGCGCARHCRGQTPTEGAEACRQLEPVIETIFLTYSRSAYDRSPIAVDRVFNKSLALPPRTEEDSDCGSGRWLADLLPVSAASPHTLLLPAGPVERGFPSELGSDQHLEAKILLPLATLEDPASADPLDAHHIYVATESPEAVDWPSRPEIFGHSWFSSEDARSESTASSSSSQEPNTPAIAALFPHAPLNALLAPIPVSVAPSDQACSLSVENLAHHAFENLSLNGSDLPFPPACVSLDADPLCGFGNWTRGQVFDSCDALDGF</sequence>
<reference evidence="2" key="1">
    <citation type="submission" date="2009-11" db="EMBL/GenBank/DDBJ databases">
        <authorList>
            <consortium name="The Broad Institute Genome Sequencing Platform"/>
            <person name="Ward D."/>
            <person name="Feldgarden M."/>
            <person name="Earl A."/>
            <person name="Young S.K."/>
            <person name="Zeng Q."/>
            <person name="Koehrsen M."/>
            <person name="Alvarado L."/>
            <person name="Berlin A."/>
            <person name="Bochicchio J."/>
            <person name="Borenstein D."/>
            <person name="Chapman S.B."/>
            <person name="Chen Z."/>
            <person name="Engels R."/>
            <person name="Freedman E."/>
            <person name="Gellesch M."/>
            <person name="Goldberg J."/>
            <person name="Griggs A."/>
            <person name="Gujja S."/>
            <person name="Heilman E."/>
            <person name="Heiman D."/>
            <person name="Hepburn T."/>
            <person name="Howarth C."/>
            <person name="Jen D."/>
            <person name="Larson L."/>
            <person name="Lewis B."/>
            <person name="Mehta T."/>
            <person name="Park D."/>
            <person name="Pearson M."/>
            <person name="Roberts A."/>
            <person name="Saif S."/>
            <person name="Shea T."/>
            <person name="Shenoy N."/>
            <person name="Sisk P."/>
            <person name="Stolte C."/>
            <person name="Sykes S."/>
            <person name="Thomson T."/>
            <person name="Walk T."/>
            <person name="White J."/>
            <person name="Yandava C."/>
            <person name="Izard J."/>
            <person name="Baranova O.V."/>
            <person name="Blanton J.M."/>
            <person name="Tanner A.C."/>
            <person name="Dewhirst F.E."/>
            <person name="Haas B."/>
            <person name="Nusbaum C."/>
            <person name="Birren B."/>
        </authorList>
    </citation>
    <scope>NUCLEOTIDE SEQUENCE [LARGE SCALE GENOMIC DNA]</scope>
    <source>
        <strain evidence="2">1-1 BBBD Race 1</strain>
    </source>
</reference>
<evidence type="ECO:0000256" key="1">
    <source>
        <dbReference type="SAM" id="MobiDB-lite"/>
    </source>
</evidence>
<dbReference type="EnsemblFungi" id="PTTG_03687-t43_1">
    <property type="protein sequence ID" value="PTTG_03687-t43_1-p1"/>
    <property type="gene ID" value="PTTG_03687"/>
</dbReference>
<name>A0A180GII6_PUCT1</name>
<feature type="compositionally biased region" description="Polar residues" evidence="1">
    <location>
        <begin position="19"/>
        <end position="40"/>
    </location>
</feature>
<evidence type="ECO:0000313" key="3">
    <source>
        <dbReference type="EnsemblFungi" id="PTTG_03687-t43_1-p1"/>
    </source>
</evidence>
<evidence type="ECO:0000313" key="4">
    <source>
        <dbReference type="Proteomes" id="UP000005240"/>
    </source>
</evidence>
<organism evidence="2">
    <name type="scientific">Puccinia triticina (isolate 1-1 / race 1 (BBBD))</name>
    <name type="common">Brown leaf rust fungus</name>
    <dbReference type="NCBI Taxonomy" id="630390"/>
    <lineage>
        <taxon>Eukaryota</taxon>
        <taxon>Fungi</taxon>
        <taxon>Dikarya</taxon>
        <taxon>Basidiomycota</taxon>
        <taxon>Pucciniomycotina</taxon>
        <taxon>Pucciniomycetes</taxon>
        <taxon>Pucciniales</taxon>
        <taxon>Pucciniaceae</taxon>
        <taxon>Puccinia</taxon>
    </lineage>
</organism>
<feature type="compositionally biased region" description="Low complexity" evidence="1">
    <location>
        <begin position="170"/>
        <end position="181"/>
    </location>
</feature>
<dbReference type="EMBL" id="ADAS02000068">
    <property type="protein sequence ID" value="OAV92142.1"/>
    <property type="molecule type" value="Genomic_DNA"/>
</dbReference>
<reference evidence="3 4" key="3">
    <citation type="journal article" date="2017" name="G3 (Bethesda)">
        <title>Comparative analysis highlights variable genome content of wheat rusts and divergence of the mating loci.</title>
        <authorList>
            <person name="Cuomo C.A."/>
            <person name="Bakkeren G."/>
            <person name="Khalil H.B."/>
            <person name="Panwar V."/>
            <person name="Joly D."/>
            <person name="Linning R."/>
            <person name="Sakthikumar S."/>
            <person name="Song X."/>
            <person name="Adiconis X."/>
            <person name="Fan L."/>
            <person name="Goldberg J.M."/>
            <person name="Levin J.Z."/>
            <person name="Young S."/>
            <person name="Zeng Q."/>
            <person name="Anikster Y."/>
            <person name="Bruce M."/>
            <person name="Wang M."/>
            <person name="Yin C."/>
            <person name="McCallum B."/>
            <person name="Szabo L.J."/>
            <person name="Hulbert S."/>
            <person name="Chen X."/>
            <person name="Fellers J.P."/>
        </authorList>
    </citation>
    <scope>NUCLEOTIDE SEQUENCE</scope>
    <source>
        <strain evidence="3">isolate 1-1 / race 1 (BBBD)</strain>
        <strain evidence="4">Isolate 1-1 / race 1 (BBBD)</strain>
    </source>
</reference>
<dbReference type="OrthoDB" id="2507853at2759"/>
<accession>A0A180GII6</accession>
<protein>
    <submittedName>
        <fullName evidence="2 3">Uncharacterized protein</fullName>
    </submittedName>
</protein>
<dbReference type="Proteomes" id="UP000005240">
    <property type="component" value="Unassembled WGS sequence"/>
</dbReference>